<name>A0A7J7CYJ6_TRIWF</name>
<accession>A0A7J7CYJ6</accession>
<dbReference type="EMBL" id="JAAARO010000012">
    <property type="protein sequence ID" value="KAF5739171.1"/>
    <property type="molecule type" value="Genomic_DNA"/>
</dbReference>
<dbReference type="Proteomes" id="UP000593562">
    <property type="component" value="Unassembled WGS sequence"/>
</dbReference>
<protein>
    <submittedName>
        <fullName evidence="1">Ethylene-responsive transcription factor TINY</fullName>
    </submittedName>
</protein>
<reference evidence="1 2" key="1">
    <citation type="journal article" date="2020" name="Nat. Commun.">
        <title>Genome of Tripterygium wilfordii and identification of cytochrome P450 involved in triptolide biosynthesis.</title>
        <authorList>
            <person name="Tu L."/>
            <person name="Su P."/>
            <person name="Zhang Z."/>
            <person name="Gao L."/>
            <person name="Wang J."/>
            <person name="Hu T."/>
            <person name="Zhou J."/>
            <person name="Zhang Y."/>
            <person name="Zhao Y."/>
            <person name="Liu Y."/>
            <person name="Song Y."/>
            <person name="Tong Y."/>
            <person name="Lu Y."/>
            <person name="Yang J."/>
            <person name="Xu C."/>
            <person name="Jia M."/>
            <person name="Peters R.J."/>
            <person name="Huang L."/>
            <person name="Gao W."/>
        </authorList>
    </citation>
    <scope>NUCLEOTIDE SEQUENCE [LARGE SCALE GENOMIC DNA]</scope>
    <source>
        <strain evidence="2">cv. XIE 37</strain>
        <tissue evidence="1">Leaf</tissue>
    </source>
</reference>
<comment type="caution">
    <text evidence="1">The sequence shown here is derived from an EMBL/GenBank/DDBJ whole genome shotgun (WGS) entry which is preliminary data.</text>
</comment>
<dbReference type="InParanoid" id="A0A7J7CYJ6"/>
<keyword evidence="2" id="KW-1185">Reference proteome</keyword>
<gene>
    <name evidence="1" type="ORF">HS088_TW12G00372</name>
</gene>
<sequence>MPRDIQTAAAEAAAMINFDSLSSSSESSPLISDGVSAEAESEELSEIVKLPNIEESIIESWGSDFSLVDSLDGWVYEYPWLDFYRAFPDHIYETETLILGSLFGD</sequence>
<evidence type="ECO:0000313" key="2">
    <source>
        <dbReference type="Proteomes" id="UP000593562"/>
    </source>
</evidence>
<organism evidence="1 2">
    <name type="scientific">Tripterygium wilfordii</name>
    <name type="common">Thunder God vine</name>
    <dbReference type="NCBI Taxonomy" id="458696"/>
    <lineage>
        <taxon>Eukaryota</taxon>
        <taxon>Viridiplantae</taxon>
        <taxon>Streptophyta</taxon>
        <taxon>Embryophyta</taxon>
        <taxon>Tracheophyta</taxon>
        <taxon>Spermatophyta</taxon>
        <taxon>Magnoliopsida</taxon>
        <taxon>eudicotyledons</taxon>
        <taxon>Gunneridae</taxon>
        <taxon>Pentapetalae</taxon>
        <taxon>rosids</taxon>
        <taxon>fabids</taxon>
        <taxon>Celastrales</taxon>
        <taxon>Celastraceae</taxon>
        <taxon>Tripterygium</taxon>
    </lineage>
</organism>
<proteinExistence type="predicted"/>
<evidence type="ECO:0000313" key="1">
    <source>
        <dbReference type="EMBL" id="KAF5739171.1"/>
    </source>
</evidence>
<dbReference type="AlphaFoldDB" id="A0A7J7CYJ6"/>